<dbReference type="GO" id="GO:0009847">
    <property type="term" value="P:spore germination"/>
    <property type="evidence" value="ECO:0007669"/>
    <property type="project" value="InterPro"/>
</dbReference>
<evidence type="ECO:0000313" key="10">
    <source>
        <dbReference type="Proteomes" id="UP000548423"/>
    </source>
</evidence>
<dbReference type="EMBL" id="JACCBX010000009">
    <property type="protein sequence ID" value="NYE07465.1"/>
    <property type="molecule type" value="Genomic_DNA"/>
</dbReference>
<protein>
    <submittedName>
        <fullName evidence="9">Spore germination protein (Amino acid permease)</fullName>
    </submittedName>
</protein>
<proteinExistence type="inferred from homology"/>
<evidence type="ECO:0000256" key="4">
    <source>
        <dbReference type="ARBA" id="ARBA00022544"/>
    </source>
</evidence>
<feature type="transmembrane region" description="Helical" evidence="8">
    <location>
        <begin position="116"/>
        <end position="133"/>
    </location>
</feature>
<feature type="transmembrane region" description="Helical" evidence="8">
    <location>
        <begin position="214"/>
        <end position="235"/>
    </location>
</feature>
<keyword evidence="4" id="KW-0309">Germination</keyword>
<reference evidence="10" key="1">
    <citation type="submission" date="2020-07" db="EMBL/GenBank/DDBJ databases">
        <authorList>
            <person name="Partida-Martinez L."/>
            <person name="Huntemann M."/>
            <person name="Clum A."/>
            <person name="Wang J."/>
            <person name="Palaniappan K."/>
            <person name="Ritter S."/>
            <person name="Chen I.-M."/>
            <person name="Stamatis D."/>
            <person name="Reddy T."/>
            <person name="O'Malley R."/>
            <person name="Daum C."/>
            <person name="Shapiro N."/>
            <person name="Ivanova N."/>
            <person name="Kyrpides N."/>
            <person name="Woyke T."/>
        </authorList>
    </citation>
    <scope>NUCLEOTIDE SEQUENCE [LARGE SCALE GENOMIC DNA]</scope>
    <source>
        <strain evidence="10">AT2.8</strain>
    </source>
</reference>
<evidence type="ECO:0000256" key="3">
    <source>
        <dbReference type="ARBA" id="ARBA00022448"/>
    </source>
</evidence>
<accession>A0A852TH64</accession>
<comment type="caution">
    <text evidence="9">The sequence shown here is derived from an EMBL/GenBank/DDBJ whole genome shotgun (WGS) entry which is preliminary data.</text>
</comment>
<dbReference type="Proteomes" id="UP000548423">
    <property type="component" value="Unassembled WGS sequence"/>
</dbReference>
<feature type="transmembrane region" description="Helical" evidence="8">
    <location>
        <begin position="304"/>
        <end position="323"/>
    </location>
</feature>
<reference evidence="10" key="2">
    <citation type="submission" date="2020-08" db="EMBL/GenBank/DDBJ databases">
        <title>The Agave Microbiome: Exploring the role of microbial communities in plant adaptations to desert environments.</title>
        <authorList>
            <person name="Partida-Martinez L.P."/>
        </authorList>
    </citation>
    <scope>NUCLEOTIDE SEQUENCE [LARGE SCALE GENOMIC DNA]</scope>
    <source>
        <strain evidence="10">AT2.8</strain>
    </source>
</reference>
<dbReference type="Pfam" id="PF03845">
    <property type="entry name" value="Spore_permease"/>
    <property type="match status" value="1"/>
</dbReference>
<sequence length="356" mass="40553">MNQKLIHAVHIYILLIISTGFMVHVLSLSALLSIAKRDSWLSVISSAIPVTIWILLVFYIYKKLNNQDLISFLEKSFSKWVVVIFSAMFCSYFLLTAFMTLKFTVYWANDNYTMDIPNYVVVLLFSLVCYYASAKGLRTIATMAFLVLPFVILFGILVGVGNTPNKDYEQLFPLFENGYKGFFQGIAYACAGLFEVILILFLTKSLKDKLKLKWLILVGLFLVGLFFGPLAAAIAEFGSTEAGKLRNPAYEEWKLLTIGHHITRLDFLSIFQWLSGAYIRISLSLFIAAKVLSPKNEKRQILPILYIILIVAACIPLDSTSFIYFMKNFYFPISLFFQISTMLFLLLFTKLKGEKS</sequence>
<keyword evidence="3" id="KW-0813">Transport</keyword>
<evidence type="ECO:0000256" key="7">
    <source>
        <dbReference type="ARBA" id="ARBA00023136"/>
    </source>
</evidence>
<evidence type="ECO:0000313" key="9">
    <source>
        <dbReference type="EMBL" id="NYE07465.1"/>
    </source>
</evidence>
<dbReference type="GO" id="GO:0016020">
    <property type="term" value="C:membrane"/>
    <property type="evidence" value="ECO:0007669"/>
    <property type="project" value="UniProtKB-SubCell"/>
</dbReference>
<evidence type="ECO:0000256" key="1">
    <source>
        <dbReference type="ARBA" id="ARBA00004141"/>
    </source>
</evidence>
<comment type="similarity">
    <text evidence="2">Belongs to the amino acid-polyamine-organocation (APC) superfamily. Spore germination protein (SGP) (TC 2.A.3.9) family.</text>
</comment>
<dbReference type="PANTHER" id="PTHR34975">
    <property type="entry name" value="SPORE GERMINATION PROTEIN A2"/>
    <property type="match status" value="1"/>
</dbReference>
<dbReference type="PANTHER" id="PTHR34975:SF2">
    <property type="entry name" value="SPORE GERMINATION PROTEIN A2"/>
    <property type="match status" value="1"/>
</dbReference>
<feature type="transmembrane region" description="Helical" evidence="8">
    <location>
        <begin position="81"/>
        <end position="104"/>
    </location>
</feature>
<evidence type="ECO:0000256" key="2">
    <source>
        <dbReference type="ARBA" id="ARBA00007998"/>
    </source>
</evidence>
<evidence type="ECO:0000256" key="6">
    <source>
        <dbReference type="ARBA" id="ARBA00022989"/>
    </source>
</evidence>
<gene>
    <name evidence="9" type="ORF">F4694_004276</name>
</gene>
<feature type="transmembrane region" description="Helical" evidence="8">
    <location>
        <begin position="140"/>
        <end position="161"/>
    </location>
</feature>
<organism evidence="9 10">
    <name type="scientific">Neobacillus niacini</name>
    <dbReference type="NCBI Taxonomy" id="86668"/>
    <lineage>
        <taxon>Bacteria</taxon>
        <taxon>Bacillati</taxon>
        <taxon>Bacillota</taxon>
        <taxon>Bacilli</taxon>
        <taxon>Bacillales</taxon>
        <taxon>Bacillaceae</taxon>
        <taxon>Neobacillus</taxon>
    </lineage>
</organism>
<feature type="transmembrane region" description="Helical" evidence="8">
    <location>
        <begin position="270"/>
        <end position="292"/>
    </location>
</feature>
<dbReference type="NCBIfam" id="TIGR00912">
    <property type="entry name" value="2A0309"/>
    <property type="match status" value="1"/>
</dbReference>
<evidence type="ECO:0000256" key="8">
    <source>
        <dbReference type="SAM" id="Phobius"/>
    </source>
</evidence>
<dbReference type="InterPro" id="IPR004761">
    <property type="entry name" value="Spore_GerAB"/>
</dbReference>
<dbReference type="AlphaFoldDB" id="A0A852TH64"/>
<feature type="transmembrane region" description="Helical" evidence="8">
    <location>
        <begin position="329"/>
        <end position="348"/>
    </location>
</feature>
<evidence type="ECO:0000256" key="5">
    <source>
        <dbReference type="ARBA" id="ARBA00022692"/>
    </source>
</evidence>
<keyword evidence="6 8" id="KW-1133">Transmembrane helix</keyword>
<feature type="transmembrane region" description="Helical" evidence="8">
    <location>
        <begin position="40"/>
        <end position="61"/>
    </location>
</feature>
<keyword evidence="5 8" id="KW-0812">Transmembrane</keyword>
<comment type="subcellular location">
    <subcellularLocation>
        <location evidence="1">Membrane</location>
        <topology evidence="1">Multi-pass membrane protein</topology>
    </subcellularLocation>
</comment>
<keyword evidence="7 8" id="KW-0472">Membrane</keyword>
<name>A0A852TH64_9BACI</name>
<feature type="transmembrane region" description="Helical" evidence="8">
    <location>
        <begin position="181"/>
        <end position="202"/>
    </location>
</feature>
<feature type="transmembrane region" description="Helical" evidence="8">
    <location>
        <begin position="12"/>
        <end position="34"/>
    </location>
</feature>